<comment type="caution">
    <text evidence="1">The sequence shown here is derived from an EMBL/GenBank/DDBJ whole genome shotgun (WGS) entry which is preliminary data.</text>
</comment>
<sequence length="77" mass="8680">MTNTDSMTATDAGKHILDLKKRYASNDVDITDLILEKFNCRIAAINDEGAVWIEDPQTGHWLDADRTAELIAFLERT</sequence>
<accession>A0A844HQI8</accession>
<dbReference type="OrthoDB" id="10009849at2"/>
<keyword evidence="2" id="KW-1185">Reference proteome</keyword>
<protein>
    <submittedName>
        <fullName evidence="1">Uncharacterized protein</fullName>
    </submittedName>
</protein>
<dbReference type="Proteomes" id="UP000449846">
    <property type="component" value="Unassembled WGS sequence"/>
</dbReference>
<gene>
    <name evidence="1" type="ORF">GL300_23410</name>
</gene>
<organism evidence="1 2">
    <name type="scientific">Paracoccus litorisediminis</name>
    <dbReference type="NCBI Taxonomy" id="2006130"/>
    <lineage>
        <taxon>Bacteria</taxon>
        <taxon>Pseudomonadati</taxon>
        <taxon>Pseudomonadota</taxon>
        <taxon>Alphaproteobacteria</taxon>
        <taxon>Rhodobacterales</taxon>
        <taxon>Paracoccaceae</taxon>
        <taxon>Paracoccus</taxon>
    </lineage>
</organism>
<evidence type="ECO:0000313" key="2">
    <source>
        <dbReference type="Proteomes" id="UP000449846"/>
    </source>
</evidence>
<proteinExistence type="predicted"/>
<name>A0A844HQI8_9RHOB</name>
<reference evidence="1 2" key="1">
    <citation type="submission" date="2019-11" db="EMBL/GenBank/DDBJ databases">
        <authorList>
            <person name="Dong K."/>
        </authorList>
    </citation>
    <scope>NUCLEOTIDE SEQUENCE [LARGE SCALE GENOMIC DNA]</scope>
    <source>
        <strain evidence="1 2">NBRC 112902</strain>
    </source>
</reference>
<evidence type="ECO:0000313" key="1">
    <source>
        <dbReference type="EMBL" id="MTH62150.1"/>
    </source>
</evidence>
<dbReference type="EMBL" id="WMIG01000026">
    <property type="protein sequence ID" value="MTH62150.1"/>
    <property type="molecule type" value="Genomic_DNA"/>
</dbReference>
<dbReference type="RefSeq" id="WP_155042101.1">
    <property type="nucleotide sequence ID" value="NZ_WMIG01000026.1"/>
</dbReference>
<dbReference type="AlphaFoldDB" id="A0A844HQI8"/>